<dbReference type="Gene3D" id="1.10.443.10">
    <property type="entry name" value="Intergrase catalytic core"/>
    <property type="match status" value="1"/>
</dbReference>
<dbReference type="InterPro" id="IPR050090">
    <property type="entry name" value="Tyrosine_recombinase_XerCD"/>
</dbReference>
<dbReference type="PROSITE" id="PS51898">
    <property type="entry name" value="TYR_RECOMBINASE"/>
    <property type="match status" value="1"/>
</dbReference>
<dbReference type="Proteomes" id="UP001197378">
    <property type="component" value="Unassembled WGS sequence"/>
</dbReference>
<dbReference type="EMBL" id="JAAXYO010000037">
    <property type="protein sequence ID" value="MBU2787202.1"/>
    <property type="molecule type" value="Genomic_DNA"/>
</dbReference>
<evidence type="ECO:0000256" key="3">
    <source>
        <dbReference type="ARBA" id="ARBA00023172"/>
    </source>
</evidence>
<dbReference type="Gene3D" id="1.10.150.130">
    <property type="match status" value="1"/>
</dbReference>
<keyword evidence="7" id="KW-1185">Reference proteome</keyword>
<dbReference type="InterPro" id="IPR011010">
    <property type="entry name" value="DNA_brk_join_enz"/>
</dbReference>
<evidence type="ECO:0000259" key="5">
    <source>
        <dbReference type="PROSITE" id="PS51898"/>
    </source>
</evidence>
<protein>
    <submittedName>
        <fullName evidence="6">Tyrosine-type recombinase/integrase</fullName>
    </submittedName>
</protein>
<dbReference type="GO" id="GO:0015074">
    <property type="term" value="P:DNA integration"/>
    <property type="evidence" value="ECO:0007669"/>
    <property type="project" value="UniProtKB-KW"/>
</dbReference>
<gene>
    <name evidence="6" type="ORF">HFQ13_03065</name>
</gene>
<feature type="domain" description="Tyr recombinase" evidence="5">
    <location>
        <begin position="162"/>
        <end position="337"/>
    </location>
</feature>
<evidence type="ECO:0000256" key="1">
    <source>
        <dbReference type="ARBA" id="ARBA00022908"/>
    </source>
</evidence>
<sequence>MASVFQSGKFWRAQVRRRGYPSLSATFDTKREALQWAAQVEARLETQTPAQVYKKVEVRELTLKAAFERYTREILPSKAPRTSRREHSLIQWWSRSLWQAVPLPNLDGPQVAQAIRAMEKENRSANTIRLMLAVLSHLYTIARKEWGYVDLINPVELVRKPRLPEGRDRRFVGNEEERLLEACASKNPELADFVIVALETAMRQGEVFTLTWDRISFTDHTIKLPPELTKTRKGRMVPLSERAEEALKRQNARCNGHGNRVWTYATQDGVRASFFKAVKVAGLEDFHFHDLRHEATSRFFERGLNAAVVQGITGHKTAQMLARYTHLSGKSLVAAVRGADPANGVSPSREPSPSPSTIHPQRFCTHCGTALAPQHRFCGGCGKPNTFGSHHVKEGA</sequence>
<dbReference type="GO" id="GO:0003677">
    <property type="term" value="F:DNA binding"/>
    <property type="evidence" value="ECO:0007669"/>
    <property type="project" value="UniProtKB-KW"/>
</dbReference>
<dbReference type="InterPro" id="IPR010998">
    <property type="entry name" value="Integrase_recombinase_N"/>
</dbReference>
<dbReference type="SUPFAM" id="SSF56349">
    <property type="entry name" value="DNA breaking-rejoining enzymes"/>
    <property type="match status" value="1"/>
</dbReference>
<feature type="region of interest" description="Disordered" evidence="4">
    <location>
        <begin position="339"/>
        <end position="358"/>
    </location>
</feature>
<dbReference type="AlphaFoldDB" id="A0AAE2YN49"/>
<keyword evidence="3" id="KW-0233">DNA recombination</keyword>
<evidence type="ECO:0000313" key="6">
    <source>
        <dbReference type="EMBL" id="MBU2787202.1"/>
    </source>
</evidence>
<dbReference type="InterPro" id="IPR002104">
    <property type="entry name" value="Integrase_catalytic"/>
</dbReference>
<dbReference type="GO" id="GO:0006310">
    <property type="term" value="P:DNA recombination"/>
    <property type="evidence" value="ECO:0007669"/>
    <property type="project" value="UniProtKB-KW"/>
</dbReference>
<reference evidence="6" key="1">
    <citation type="journal article" date="2021" name="ISME J.">
        <title>Genomic evolution of the class Acidithiobacillia: deep-branching Proteobacteria living in extreme acidic conditions.</title>
        <authorList>
            <person name="Moya-Beltran A."/>
            <person name="Beard S."/>
            <person name="Rojas-Villalobos C."/>
            <person name="Issotta F."/>
            <person name="Gallardo Y."/>
            <person name="Ulloa R."/>
            <person name="Giaveno A."/>
            <person name="Degli Esposti M."/>
            <person name="Johnson D.B."/>
            <person name="Quatrini R."/>
        </authorList>
    </citation>
    <scope>NUCLEOTIDE SEQUENCE</scope>
    <source>
        <strain evidence="6">VAN18-1</strain>
    </source>
</reference>
<evidence type="ECO:0000313" key="7">
    <source>
        <dbReference type="Proteomes" id="UP001197378"/>
    </source>
</evidence>
<dbReference type="RefSeq" id="WP_215881458.1">
    <property type="nucleotide sequence ID" value="NZ_JAAXYO010000037.1"/>
</dbReference>
<dbReference type="CDD" id="cd00796">
    <property type="entry name" value="INT_Rci_Hp1_C"/>
    <property type="match status" value="1"/>
</dbReference>
<dbReference type="PANTHER" id="PTHR30349:SF94">
    <property type="entry name" value="INTEGRASE_RECOMBINASE HI_1414-RELATED"/>
    <property type="match status" value="1"/>
</dbReference>
<organism evidence="6 7">
    <name type="scientific">Igneacidithiobacillus copahuensis</name>
    <dbReference type="NCBI Taxonomy" id="2724909"/>
    <lineage>
        <taxon>Bacteria</taxon>
        <taxon>Pseudomonadati</taxon>
        <taxon>Pseudomonadota</taxon>
        <taxon>Acidithiobacillia</taxon>
        <taxon>Acidithiobacillales</taxon>
        <taxon>Acidithiobacillaceae</taxon>
        <taxon>Igneacidithiobacillus</taxon>
    </lineage>
</organism>
<name>A0AAE2YN49_9PROT</name>
<dbReference type="InterPro" id="IPR013762">
    <property type="entry name" value="Integrase-like_cat_sf"/>
</dbReference>
<dbReference type="Pfam" id="PF00589">
    <property type="entry name" value="Phage_integrase"/>
    <property type="match status" value="1"/>
</dbReference>
<accession>A0AAE2YN49</accession>
<keyword evidence="2" id="KW-0238">DNA-binding</keyword>
<proteinExistence type="predicted"/>
<evidence type="ECO:0000256" key="2">
    <source>
        <dbReference type="ARBA" id="ARBA00023125"/>
    </source>
</evidence>
<evidence type="ECO:0000256" key="4">
    <source>
        <dbReference type="SAM" id="MobiDB-lite"/>
    </source>
</evidence>
<dbReference type="PANTHER" id="PTHR30349">
    <property type="entry name" value="PHAGE INTEGRASE-RELATED"/>
    <property type="match status" value="1"/>
</dbReference>
<comment type="caution">
    <text evidence="6">The sequence shown here is derived from an EMBL/GenBank/DDBJ whole genome shotgun (WGS) entry which is preliminary data.</text>
</comment>
<keyword evidence="1" id="KW-0229">DNA integration</keyword>